<dbReference type="Proteomes" id="UP000076738">
    <property type="component" value="Unassembled WGS sequence"/>
</dbReference>
<dbReference type="OrthoDB" id="2736611at2759"/>
<name>A0A167PZ94_CALVF</name>
<dbReference type="EMBL" id="KV417272">
    <property type="protein sequence ID" value="KZO99270.1"/>
    <property type="molecule type" value="Genomic_DNA"/>
</dbReference>
<evidence type="ECO:0000256" key="1">
    <source>
        <dbReference type="SAM" id="MobiDB-lite"/>
    </source>
</evidence>
<organism evidence="2 3">
    <name type="scientific">Calocera viscosa (strain TUFC12733)</name>
    <dbReference type="NCBI Taxonomy" id="1330018"/>
    <lineage>
        <taxon>Eukaryota</taxon>
        <taxon>Fungi</taxon>
        <taxon>Dikarya</taxon>
        <taxon>Basidiomycota</taxon>
        <taxon>Agaricomycotina</taxon>
        <taxon>Dacrymycetes</taxon>
        <taxon>Dacrymycetales</taxon>
        <taxon>Dacrymycetaceae</taxon>
        <taxon>Calocera</taxon>
    </lineage>
</organism>
<sequence>MTIDLYDDEKPAAYKVGTYHMLDWTERALHLDSFGAMSADPGLGVLYPGGNWFSFNEYLTIQAGQFTRPFFDKHMFIGFPSKHLTYYVGTSEGRHIWIVFRPKNRRARAGGNMDGVDKWRERMRRFRGFFCFGCSQIEGKNVISGGPFSYGDADVATLVQGHVILSVAQVDRLNDILMGGYDTFAKDNEWGDDFFERHEPYSVTLKYGQDNPIAEAYEEWEKMKSAWDRLYDCSKIGRFVCALAMVQKVKNEDGEECGVLCDYEAMKKEFRGREHGGQGASFYPLGFSKTACNVQANSLPNYFGVELERLNEKYSVNTTNEEGEVVRGPPPFQVIKHQTYSAQKSVFRNSKAEHEISLGREPAVLAMIGTTGAHQEKVQKELRALQLELSYDRTAKRIIQGTGSLGIRSEMEILVHPGRLAEYNRHGSFLVSKLLKPMTRLYFGGDSASLFQASLIVLRPHVYPSLLLDTSFFWAVKARRLWGEAMVITKNGQRLCPWYIIEGIAICLRNAAFAQTGDMRLISGPVFKAAGLWQSIIDTGVPTMTKKFWREGAHGHLNAEAWPQPQNGSLRPSVAITAVKAHFGKEAAEMYHRRFELEWRMDRLLDLGNTESKRMHRIAARQIVAAYRQEIRERAGTATHKLITEEEKQLNREAAHLERVRMMQVRERRTRALESWQDKDTPLDRLNGFTLVSRMLGSSETVPAFPLSNSVPRMESGTMVDRMLKMAENKMATGAPYFGSRSTLTMSLVQAALSHFTMGVPEELNVQHVRWLAEEVIKELQAAKVDIVPWTSKRGRHARGSMWVHVVHTSPYRAGVSTGRYLPANEDEYIAMKMEEQREKDNPVPHGWLAQMPESLWSIKLGHRDLSEEMDDGFMNLAKGGGIDAQKPDFVGLFGHLRALFEDGIGSDLHQYILFCATLLCKIHPHYRYVVSNPNAQLQDVEDARLVVRNMVMVEPTKKAGSANRGIIAASFIAWLMYKRYLEPSALERRWHLTEAKLKKKTGNHDLTWGLFTRWGFYTIVNPHQFMIQNKGPPEMQSNGRMYWRMTDDADLIEVWRTIKDAWKRGQYREALRTIWSEPDLKRWERRGLLEPPAGETTGGSRDESPSKKRPAVAHEEDLRRTIKRMHSMRVEFHPRRV</sequence>
<feature type="region of interest" description="Disordered" evidence="1">
    <location>
        <begin position="1089"/>
        <end position="1120"/>
    </location>
</feature>
<gene>
    <name evidence="2" type="ORF">CALVIDRAFT_561148</name>
</gene>
<feature type="compositionally biased region" description="Basic and acidic residues" evidence="1">
    <location>
        <begin position="1101"/>
        <end position="1120"/>
    </location>
</feature>
<keyword evidence="3" id="KW-1185">Reference proteome</keyword>
<reference evidence="2 3" key="1">
    <citation type="journal article" date="2016" name="Mol. Biol. Evol.">
        <title>Comparative Genomics of Early-Diverging Mushroom-Forming Fungi Provides Insights into the Origins of Lignocellulose Decay Capabilities.</title>
        <authorList>
            <person name="Nagy L.G."/>
            <person name="Riley R."/>
            <person name="Tritt A."/>
            <person name="Adam C."/>
            <person name="Daum C."/>
            <person name="Floudas D."/>
            <person name="Sun H."/>
            <person name="Yadav J.S."/>
            <person name="Pangilinan J."/>
            <person name="Larsson K.H."/>
            <person name="Matsuura K."/>
            <person name="Barry K."/>
            <person name="Labutti K."/>
            <person name="Kuo R."/>
            <person name="Ohm R.A."/>
            <person name="Bhattacharya S.S."/>
            <person name="Shirouzu T."/>
            <person name="Yoshinaga Y."/>
            <person name="Martin F.M."/>
            <person name="Grigoriev I.V."/>
            <person name="Hibbett D.S."/>
        </authorList>
    </citation>
    <scope>NUCLEOTIDE SEQUENCE [LARGE SCALE GENOMIC DNA]</scope>
    <source>
        <strain evidence="2 3">TUFC12733</strain>
    </source>
</reference>
<dbReference type="AlphaFoldDB" id="A0A167PZ94"/>
<proteinExistence type="predicted"/>
<protein>
    <submittedName>
        <fullName evidence="2">Uncharacterized protein</fullName>
    </submittedName>
</protein>
<evidence type="ECO:0000313" key="3">
    <source>
        <dbReference type="Proteomes" id="UP000076738"/>
    </source>
</evidence>
<accession>A0A167PZ94</accession>
<evidence type="ECO:0000313" key="2">
    <source>
        <dbReference type="EMBL" id="KZO99270.1"/>
    </source>
</evidence>